<feature type="binding site" evidence="18">
    <location>
        <begin position="131"/>
        <end position="137"/>
    </location>
    <ligand>
        <name>(6S)-NADPHX</name>
        <dbReference type="ChEBI" id="CHEBI:64076"/>
    </ligand>
</feature>
<dbReference type="Gene3D" id="3.40.50.10260">
    <property type="entry name" value="YjeF N-terminal domain"/>
    <property type="match status" value="1"/>
</dbReference>
<comment type="catalytic activity">
    <reaction evidence="15 17 19">
        <text>(6S)-NADHX + ADP = AMP + phosphate + NADH + H(+)</text>
        <dbReference type="Rhea" id="RHEA:32223"/>
        <dbReference type="ChEBI" id="CHEBI:15378"/>
        <dbReference type="ChEBI" id="CHEBI:43474"/>
        <dbReference type="ChEBI" id="CHEBI:57945"/>
        <dbReference type="ChEBI" id="CHEBI:64074"/>
        <dbReference type="ChEBI" id="CHEBI:456215"/>
        <dbReference type="ChEBI" id="CHEBI:456216"/>
        <dbReference type="EC" id="4.2.1.136"/>
    </reaction>
</comment>
<evidence type="ECO:0000256" key="8">
    <source>
        <dbReference type="ARBA" id="ARBA00022857"/>
    </source>
</evidence>
<proteinExistence type="inferred from homology"/>
<feature type="binding site" evidence="18">
    <location>
        <position position="163"/>
    </location>
    <ligand>
        <name>K(+)</name>
        <dbReference type="ChEBI" id="CHEBI:29103"/>
    </ligand>
</feature>
<dbReference type="PROSITE" id="PS51385">
    <property type="entry name" value="YJEF_N"/>
    <property type="match status" value="1"/>
</dbReference>
<keyword evidence="10 17" id="KW-0520">NAD</keyword>
<feature type="domain" description="YjeF C-terminal" evidence="20">
    <location>
        <begin position="228"/>
        <end position="495"/>
    </location>
</feature>
<dbReference type="EMBL" id="JABMKV010000003">
    <property type="protein sequence ID" value="NQX32567.1"/>
    <property type="molecule type" value="Genomic_DNA"/>
</dbReference>
<feature type="binding site" evidence="18">
    <location>
        <position position="127"/>
    </location>
    <ligand>
        <name>K(+)</name>
        <dbReference type="ChEBI" id="CHEBI:29103"/>
    </ligand>
</feature>
<feature type="binding site" evidence="17">
    <location>
        <position position="323"/>
    </location>
    <ligand>
        <name>(6S)-NADPHX</name>
        <dbReference type="ChEBI" id="CHEBI:64076"/>
    </ligand>
</feature>
<dbReference type="PIRSF" id="PIRSF017184">
    <property type="entry name" value="Nnr"/>
    <property type="match status" value="1"/>
</dbReference>
<evidence type="ECO:0000256" key="6">
    <source>
        <dbReference type="ARBA" id="ARBA00022741"/>
    </source>
</evidence>
<gene>
    <name evidence="17" type="primary">nnrD</name>
    <name evidence="18" type="synonym">nnrE</name>
    <name evidence="22" type="ORF">HQN85_12565</name>
</gene>
<dbReference type="CDD" id="cd01171">
    <property type="entry name" value="YXKO-related"/>
    <property type="match status" value="1"/>
</dbReference>
<reference evidence="22 23" key="1">
    <citation type="submission" date="2020-05" db="EMBL/GenBank/DDBJ databases">
        <title>Description of Pedobacter foliorum sp. nov.</title>
        <authorList>
            <person name="Qi S."/>
            <person name="Carlier A."/>
            <person name="Cnockaert M."/>
            <person name="Vandamme P."/>
        </authorList>
    </citation>
    <scope>NUCLEOTIDE SEQUENCE [LARGE SCALE GENOMIC DNA]</scope>
    <source>
        <strain evidence="22 23">LMG 31300</strain>
    </source>
</reference>
<feature type="binding site" evidence="18">
    <location>
        <position position="60"/>
    </location>
    <ligand>
        <name>K(+)</name>
        <dbReference type="ChEBI" id="CHEBI:29103"/>
    </ligand>
</feature>
<evidence type="ECO:0000256" key="2">
    <source>
        <dbReference type="ARBA" id="ARBA00000909"/>
    </source>
</evidence>
<evidence type="ECO:0000256" key="4">
    <source>
        <dbReference type="ARBA" id="ARBA00009524"/>
    </source>
</evidence>
<keyword evidence="6 17" id="KW-0547">Nucleotide-binding</keyword>
<dbReference type="InterPro" id="IPR036652">
    <property type="entry name" value="YjeF_N_dom_sf"/>
</dbReference>
<dbReference type="InterPro" id="IPR017953">
    <property type="entry name" value="Carbohydrate_kinase_pred_CS"/>
</dbReference>
<dbReference type="SUPFAM" id="SSF64153">
    <property type="entry name" value="YjeF N-terminal domain-like"/>
    <property type="match status" value="1"/>
</dbReference>
<dbReference type="PANTHER" id="PTHR12592">
    <property type="entry name" value="ATP-DEPENDENT (S)-NAD(P)H-HYDRATE DEHYDRATASE FAMILY MEMBER"/>
    <property type="match status" value="1"/>
</dbReference>
<feature type="binding site" evidence="17">
    <location>
        <position position="437"/>
    </location>
    <ligand>
        <name>AMP</name>
        <dbReference type="ChEBI" id="CHEBI:456215"/>
    </ligand>
</feature>
<comment type="catalytic activity">
    <reaction evidence="1 18 19">
        <text>(6R)-NADHX = (6S)-NADHX</text>
        <dbReference type="Rhea" id="RHEA:32215"/>
        <dbReference type="ChEBI" id="CHEBI:64074"/>
        <dbReference type="ChEBI" id="CHEBI:64075"/>
        <dbReference type="EC" id="5.1.99.6"/>
    </reaction>
</comment>
<feature type="binding site" evidence="17">
    <location>
        <position position="263"/>
    </location>
    <ligand>
        <name>(6S)-NADPHX</name>
        <dbReference type="ChEBI" id="CHEBI:64076"/>
    </ligand>
</feature>
<evidence type="ECO:0000256" key="13">
    <source>
        <dbReference type="ARBA" id="ARBA00023268"/>
    </source>
</evidence>
<dbReference type="Pfam" id="PF01256">
    <property type="entry name" value="Carb_kinase"/>
    <property type="match status" value="1"/>
</dbReference>
<comment type="similarity">
    <text evidence="3 19">In the N-terminal section; belongs to the NnrE/AIBP family.</text>
</comment>
<dbReference type="Pfam" id="PF03853">
    <property type="entry name" value="YjeF_N"/>
    <property type="match status" value="1"/>
</dbReference>
<dbReference type="PANTHER" id="PTHR12592:SF0">
    <property type="entry name" value="ATP-DEPENDENT (S)-NAD(P)H-HYDRATE DEHYDRATASE"/>
    <property type="match status" value="1"/>
</dbReference>
<sequence length="497" mass="54282">MKNLLTSSQMRNADAYTIKHQSISSINLMEKAAKAFVKVFKKEVPNKEARISILCGQGNNGGDGLAIARLLYGENYKEIAVYLIDFSENQSEDNKKNIKRLLKFKIPVVIIKGIEELKNLQADIIVDAILGSGLNKPLQGNYADTASFVNDLNAKVIAVDVPTGFNSEGGIAEKYSGIKADLTICFQRPKINFFFPESVKALSRFKVVDIGLDENFIENQKSEWKLTTEQGIKKLIKPRKNFSHKGTYGHALIVAGNNTTMGAALLAASACIHSGAGLTTVCLPQSGLIALNTSLPEAMALPRNQHLAMEAFDKLSAIAVGPGLGIEEENEEILEKLVNLRKPLVLDADALTLLSQRGDLLYELPAQSILTPHMKEFDRLFGEHKNWWKRVETARREAVERGLIFVLKNQYTFVCLPDGDVHINSTGNPAMASGGMGDVLTGIITGLMAQSYSSADAAILGAYLHGKAGDELAKKRFTVSASQLALQIPKTIKRIIK</sequence>
<comment type="similarity">
    <text evidence="17">Belongs to the NnrD/CARKD family.</text>
</comment>
<keyword evidence="13" id="KW-0511">Multifunctional enzyme</keyword>
<dbReference type="NCBIfam" id="TIGR00196">
    <property type="entry name" value="yjeF_cterm"/>
    <property type="match status" value="1"/>
</dbReference>
<protein>
    <recommendedName>
        <fullName evidence="19">Bifunctional NAD(P)H-hydrate repair enzyme</fullName>
    </recommendedName>
    <alternativeName>
        <fullName evidence="19">Nicotinamide nucleotide repair protein</fullName>
    </alternativeName>
    <domain>
        <recommendedName>
            <fullName evidence="19">ADP-dependent (S)-NAD(P)H-hydrate dehydratase</fullName>
            <ecNumber evidence="19">4.2.1.136</ecNumber>
        </recommendedName>
        <alternativeName>
            <fullName evidence="19">ADP-dependent NAD(P)HX dehydratase</fullName>
        </alternativeName>
    </domain>
    <domain>
        <recommendedName>
            <fullName evidence="19">NAD(P)H-hydrate epimerase</fullName>
            <ecNumber evidence="19">5.1.99.6</ecNumber>
        </recommendedName>
    </domain>
</protein>
<keyword evidence="11 18" id="KW-0413">Isomerase</keyword>
<keyword evidence="7 17" id="KW-0067">ATP-binding</keyword>
<evidence type="ECO:0000259" key="20">
    <source>
        <dbReference type="PROSITE" id="PS51383"/>
    </source>
</evidence>
<comment type="function">
    <text evidence="18">Catalyzes the epimerization of the S- and R-forms of NAD(P)HX, a damaged form of NAD(P)H that is a result of enzymatic or heat-dependent hydration. This is a prerequisite for the S-specific NAD(P)H-hydrate dehydratase to allow the repair of both epimers of NAD(P)HX.</text>
</comment>
<comment type="cofactor">
    <cofactor evidence="18 19">
        <name>K(+)</name>
        <dbReference type="ChEBI" id="CHEBI:29103"/>
    </cofactor>
    <text evidence="18 19">Binds 1 potassium ion per subunit.</text>
</comment>
<keyword evidence="23" id="KW-1185">Reference proteome</keyword>
<name>A0ABX2DEQ4_9SPHI</name>
<comment type="caution">
    <text evidence="22">The sequence shown here is derived from an EMBL/GenBank/DDBJ whole genome shotgun (WGS) entry which is preliminary data.</text>
</comment>
<evidence type="ECO:0000256" key="10">
    <source>
        <dbReference type="ARBA" id="ARBA00023027"/>
    </source>
</evidence>
<dbReference type="EC" id="5.1.99.6" evidence="19"/>
<feature type="domain" description="YjeF N-terminal" evidence="21">
    <location>
        <begin position="10"/>
        <end position="218"/>
    </location>
</feature>
<feature type="binding site" evidence="18">
    <location>
        <position position="142"/>
    </location>
    <ligand>
        <name>(6S)-NADPHX</name>
        <dbReference type="ChEBI" id="CHEBI:64076"/>
    </ligand>
</feature>
<dbReference type="InterPro" id="IPR000631">
    <property type="entry name" value="CARKD"/>
</dbReference>
<dbReference type="HAMAP" id="MF_01966">
    <property type="entry name" value="NADHX_epimerase"/>
    <property type="match status" value="1"/>
</dbReference>
<evidence type="ECO:0000313" key="23">
    <source>
        <dbReference type="Proteomes" id="UP000762110"/>
    </source>
</evidence>
<comment type="catalytic activity">
    <reaction evidence="16 17 19">
        <text>(6S)-NADPHX + ADP = AMP + phosphate + NADPH + H(+)</text>
        <dbReference type="Rhea" id="RHEA:32235"/>
        <dbReference type="ChEBI" id="CHEBI:15378"/>
        <dbReference type="ChEBI" id="CHEBI:43474"/>
        <dbReference type="ChEBI" id="CHEBI:57783"/>
        <dbReference type="ChEBI" id="CHEBI:64076"/>
        <dbReference type="ChEBI" id="CHEBI:456215"/>
        <dbReference type="ChEBI" id="CHEBI:456216"/>
        <dbReference type="EC" id="4.2.1.136"/>
    </reaction>
</comment>
<comment type="similarity">
    <text evidence="18">Belongs to the NnrE/AIBP family.</text>
</comment>
<keyword evidence="5 18" id="KW-0479">Metal-binding</keyword>
<comment type="cofactor">
    <cofactor evidence="17">
        <name>Mg(2+)</name>
        <dbReference type="ChEBI" id="CHEBI:18420"/>
    </cofactor>
</comment>
<keyword evidence="9 18" id="KW-0630">Potassium</keyword>
<evidence type="ECO:0000256" key="1">
    <source>
        <dbReference type="ARBA" id="ARBA00000013"/>
    </source>
</evidence>
<dbReference type="HAMAP" id="MF_01965">
    <property type="entry name" value="NADHX_dehydratase"/>
    <property type="match status" value="1"/>
</dbReference>
<keyword evidence="8 17" id="KW-0521">NADP</keyword>
<evidence type="ECO:0000313" key="22">
    <source>
        <dbReference type="EMBL" id="NQX32567.1"/>
    </source>
</evidence>
<dbReference type="PROSITE" id="PS01050">
    <property type="entry name" value="YJEF_C_2"/>
    <property type="match status" value="1"/>
</dbReference>
<evidence type="ECO:0000256" key="14">
    <source>
        <dbReference type="ARBA" id="ARBA00025153"/>
    </source>
</evidence>
<feature type="binding site" evidence="18">
    <location>
        <position position="160"/>
    </location>
    <ligand>
        <name>(6S)-NADPHX</name>
        <dbReference type="ChEBI" id="CHEBI:64076"/>
    </ligand>
</feature>
<feature type="binding site" evidence="17">
    <location>
        <begin position="408"/>
        <end position="412"/>
    </location>
    <ligand>
        <name>AMP</name>
        <dbReference type="ChEBI" id="CHEBI:456215"/>
    </ligand>
</feature>
<evidence type="ECO:0000256" key="5">
    <source>
        <dbReference type="ARBA" id="ARBA00022723"/>
    </source>
</evidence>
<comment type="subunit">
    <text evidence="17">Homotetramer.</text>
</comment>
<evidence type="ECO:0000256" key="15">
    <source>
        <dbReference type="ARBA" id="ARBA00048238"/>
    </source>
</evidence>
<dbReference type="PROSITE" id="PS51383">
    <property type="entry name" value="YJEF_C_3"/>
    <property type="match status" value="1"/>
</dbReference>
<comment type="function">
    <text evidence="17">Catalyzes the dehydration of the S-form of NAD(P)HX at the expense of ADP, which is converted to AMP. Together with NAD(P)HX epimerase, which catalyzes the epimerization of the S- and R-forms, the enzyme allows the repair of both epimers of NAD(P)HX, a damaged form of NAD(P)H that is a result of enzymatic or heat-dependent hydration.</text>
</comment>
<dbReference type="PROSITE" id="PS01049">
    <property type="entry name" value="YJEF_C_1"/>
    <property type="match status" value="1"/>
</dbReference>
<evidence type="ECO:0000256" key="7">
    <source>
        <dbReference type="ARBA" id="ARBA00022840"/>
    </source>
</evidence>
<feature type="binding site" evidence="17">
    <location>
        <position position="438"/>
    </location>
    <ligand>
        <name>(6S)-NADPHX</name>
        <dbReference type="ChEBI" id="CHEBI:64076"/>
    </ligand>
</feature>
<evidence type="ECO:0000256" key="16">
    <source>
        <dbReference type="ARBA" id="ARBA00049209"/>
    </source>
</evidence>
<keyword evidence="12 17" id="KW-0456">Lyase</keyword>
<dbReference type="Gene3D" id="3.40.1190.20">
    <property type="match status" value="1"/>
</dbReference>
<evidence type="ECO:0000256" key="12">
    <source>
        <dbReference type="ARBA" id="ARBA00023239"/>
    </source>
</evidence>
<dbReference type="NCBIfam" id="TIGR00197">
    <property type="entry name" value="yjeF_nterm"/>
    <property type="match status" value="1"/>
</dbReference>
<evidence type="ECO:0000256" key="19">
    <source>
        <dbReference type="PIRNR" id="PIRNR017184"/>
    </source>
</evidence>
<organism evidence="22 23">
    <name type="scientific">Pedobacter boryungensis</name>
    <dbReference type="NCBI Taxonomy" id="869962"/>
    <lineage>
        <taxon>Bacteria</taxon>
        <taxon>Pseudomonadati</taxon>
        <taxon>Bacteroidota</taxon>
        <taxon>Sphingobacteriia</taxon>
        <taxon>Sphingobacteriales</taxon>
        <taxon>Sphingobacteriaceae</taxon>
        <taxon>Pedobacter</taxon>
    </lineage>
</organism>
<comment type="function">
    <text evidence="14 19">Bifunctional enzyme that catalyzes the epimerization of the S- and R-forms of NAD(P)HX and the dehydration of the S-form of NAD(P)HX at the expense of ADP, which is converted to AMP. This allows the repair of both epimers of NAD(P)HX, a damaged form of NAD(P)H that is a result of enzymatic or heat-dependent hydration.</text>
</comment>
<dbReference type="RefSeq" id="WP_173272752.1">
    <property type="nucleotide sequence ID" value="NZ_JABMKV010000003.1"/>
</dbReference>
<evidence type="ECO:0000256" key="17">
    <source>
        <dbReference type="HAMAP-Rule" id="MF_01965"/>
    </source>
</evidence>
<evidence type="ECO:0000259" key="21">
    <source>
        <dbReference type="PROSITE" id="PS51385"/>
    </source>
</evidence>
<evidence type="ECO:0000256" key="3">
    <source>
        <dbReference type="ARBA" id="ARBA00006001"/>
    </source>
</evidence>
<dbReference type="InterPro" id="IPR004443">
    <property type="entry name" value="YjeF_N_dom"/>
</dbReference>
<dbReference type="InterPro" id="IPR029056">
    <property type="entry name" value="Ribokinase-like"/>
</dbReference>
<evidence type="ECO:0000256" key="18">
    <source>
        <dbReference type="HAMAP-Rule" id="MF_01966"/>
    </source>
</evidence>
<feature type="binding site" evidence="18">
    <location>
        <begin position="59"/>
        <end position="63"/>
    </location>
    <ligand>
        <name>(6S)-NADPHX</name>
        <dbReference type="ChEBI" id="CHEBI:64076"/>
    </ligand>
</feature>
<dbReference type="EC" id="4.2.1.136" evidence="19"/>
<feature type="binding site" evidence="17">
    <location>
        <position position="373"/>
    </location>
    <ligand>
        <name>(6S)-NADPHX</name>
        <dbReference type="ChEBI" id="CHEBI:64076"/>
    </ligand>
</feature>
<accession>A0ABX2DEQ4</accession>
<dbReference type="Proteomes" id="UP000762110">
    <property type="component" value="Unassembled WGS sequence"/>
</dbReference>
<dbReference type="SUPFAM" id="SSF53613">
    <property type="entry name" value="Ribokinase-like"/>
    <property type="match status" value="1"/>
</dbReference>
<evidence type="ECO:0000256" key="11">
    <source>
        <dbReference type="ARBA" id="ARBA00023235"/>
    </source>
</evidence>
<dbReference type="InterPro" id="IPR030677">
    <property type="entry name" value="Nnr"/>
</dbReference>
<evidence type="ECO:0000256" key="9">
    <source>
        <dbReference type="ARBA" id="ARBA00022958"/>
    </source>
</evidence>
<comment type="catalytic activity">
    <reaction evidence="2 18 19">
        <text>(6R)-NADPHX = (6S)-NADPHX</text>
        <dbReference type="Rhea" id="RHEA:32227"/>
        <dbReference type="ChEBI" id="CHEBI:64076"/>
        <dbReference type="ChEBI" id="CHEBI:64077"/>
        <dbReference type="EC" id="5.1.99.6"/>
    </reaction>
</comment>
<comment type="similarity">
    <text evidence="4 19">In the C-terminal section; belongs to the NnrD/CARKD family.</text>
</comment>